<accession>A0AAV3YKK2</accession>
<organism evidence="1 2">
    <name type="scientific">Plakobranchus ocellatus</name>
    <dbReference type="NCBI Taxonomy" id="259542"/>
    <lineage>
        <taxon>Eukaryota</taxon>
        <taxon>Metazoa</taxon>
        <taxon>Spiralia</taxon>
        <taxon>Lophotrochozoa</taxon>
        <taxon>Mollusca</taxon>
        <taxon>Gastropoda</taxon>
        <taxon>Heterobranchia</taxon>
        <taxon>Euthyneura</taxon>
        <taxon>Panpulmonata</taxon>
        <taxon>Sacoglossa</taxon>
        <taxon>Placobranchoidea</taxon>
        <taxon>Plakobranchidae</taxon>
        <taxon>Plakobranchus</taxon>
    </lineage>
</organism>
<evidence type="ECO:0000313" key="2">
    <source>
        <dbReference type="Proteomes" id="UP000735302"/>
    </source>
</evidence>
<name>A0AAV3YKK2_9GAST</name>
<dbReference type="AlphaFoldDB" id="A0AAV3YKK2"/>
<protein>
    <submittedName>
        <fullName evidence="1">Repetitive proline-rich cell wall protein 2</fullName>
    </submittedName>
</protein>
<reference evidence="1 2" key="1">
    <citation type="journal article" date="2021" name="Elife">
        <title>Chloroplast acquisition without the gene transfer in kleptoplastic sea slugs, Plakobranchus ocellatus.</title>
        <authorList>
            <person name="Maeda T."/>
            <person name="Takahashi S."/>
            <person name="Yoshida T."/>
            <person name="Shimamura S."/>
            <person name="Takaki Y."/>
            <person name="Nagai Y."/>
            <person name="Toyoda A."/>
            <person name="Suzuki Y."/>
            <person name="Arimoto A."/>
            <person name="Ishii H."/>
            <person name="Satoh N."/>
            <person name="Nishiyama T."/>
            <person name="Hasebe M."/>
            <person name="Maruyama T."/>
            <person name="Minagawa J."/>
            <person name="Obokata J."/>
            <person name="Shigenobu S."/>
        </authorList>
    </citation>
    <scope>NUCLEOTIDE SEQUENCE [LARGE SCALE GENOMIC DNA]</scope>
</reference>
<sequence>MKSLHTFPPPTCLVAPVDSEQRKKSYAVISAVYEQERIPGLQANMRRRDVFTADKMGETAIAFKRPQQTAIALKRPQQTAIAFKRPQQTSIAFKRPQQTAIAFKRPQQTAIAFKRPQQTSIAFKRPQHTAAGISFS</sequence>
<gene>
    <name evidence="1" type="ORF">PoB_001006900</name>
</gene>
<proteinExistence type="predicted"/>
<dbReference type="Proteomes" id="UP000735302">
    <property type="component" value="Unassembled WGS sequence"/>
</dbReference>
<dbReference type="EMBL" id="BLXT01001203">
    <property type="protein sequence ID" value="GFN83563.1"/>
    <property type="molecule type" value="Genomic_DNA"/>
</dbReference>
<comment type="caution">
    <text evidence="1">The sequence shown here is derived from an EMBL/GenBank/DDBJ whole genome shotgun (WGS) entry which is preliminary data.</text>
</comment>
<evidence type="ECO:0000313" key="1">
    <source>
        <dbReference type="EMBL" id="GFN83563.1"/>
    </source>
</evidence>
<keyword evidence="2" id="KW-1185">Reference proteome</keyword>